<gene>
    <name evidence="2" type="ORF">WA1_24260</name>
</gene>
<dbReference type="Pfam" id="PF13470">
    <property type="entry name" value="PIN_3"/>
    <property type="match status" value="1"/>
</dbReference>
<sequence>MKVLLDTNIIVDVALEQEPFFTNSETVLSLVEQRQIQGYISASSFGDLFYIIRKQKGRDLAIEFLREIITFCQIATVESTTINMALTVNFRDFEDAIQYSTAVLNHLDAIITRNPSDFPVTVPRIITPEQLIHEFSNPDS</sequence>
<evidence type="ECO:0000313" key="2">
    <source>
        <dbReference type="EMBL" id="KYC40754.1"/>
    </source>
</evidence>
<accession>A0A139X7T3</accession>
<proteinExistence type="predicted"/>
<keyword evidence="3" id="KW-1185">Reference proteome</keyword>
<dbReference type="AlphaFoldDB" id="A0A139X7T3"/>
<name>A0A139X7T3_9CYAN</name>
<evidence type="ECO:0000259" key="1">
    <source>
        <dbReference type="Pfam" id="PF13470"/>
    </source>
</evidence>
<dbReference type="OrthoDB" id="9787727at2"/>
<dbReference type="RefSeq" id="WP_017739954.1">
    <property type="nucleotide sequence ID" value="NZ_KQ976354.1"/>
</dbReference>
<dbReference type="SUPFAM" id="SSF88723">
    <property type="entry name" value="PIN domain-like"/>
    <property type="match status" value="1"/>
</dbReference>
<reference evidence="2 3" key="1">
    <citation type="journal article" date="2013" name="Genome Biol. Evol.">
        <title>Genomes of Stigonematalean cyanobacteria (subsection V) and the evolution of oxygenic photosynthesis from prokaryotes to plastids.</title>
        <authorList>
            <person name="Dagan T."/>
            <person name="Roettger M."/>
            <person name="Stucken K."/>
            <person name="Landan G."/>
            <person name="Koch R."/>
            <person name="Major P."/>
            <person name="Gould S.B."/>
            <person name="Goremykin V.V."/>
            <person name="Rippka R."/>
            <person name="Tandeau de Marsac N."/>
            <person name="Gugger M."/>
            <person name="Lockhart P.J."/>
            <person name="Allen J.F."/>
            <person name="Brune I."/>
            <person name="Maus I."/>
            <person name="Puhler A."/>
            <person name="Martin W.F."/>
        </authorList>
    </citation>
    <scope>NUCLEOTIDE SEQUENCE [LARGE SCALE GENOMIC DNA]</scope>
    <source>
        <strain evidence="2 3">PCC 7110</strain>
    </source>
</reference>
<dbReference type="InterPro" id="IPR029060">
    <property type="entry name" value="PIN-like_dom_sf"/>
</dbReference>
<protein>
    <submittedName>
        <fullName evidence="2">Twitching motility protein PilT</fullName>
    </submittedName>
</protein>
<dbReference type="Gene3D" id="3.40.50.1010">
    <property type="entry name" value="5'-nuclease"/>
    <property type="match status" value="1"/>
</dbReference>
<organism evidence="2 3">
    <name type="scientific">Scytonema hofmannii PCC 7110</name>
    <dbReference type="NCBI Taxonomy" id="128403"/>
    <lineage>
        <taxon>Bacteria</taxon>
        <taxon>Bacillati</taxon>
        <taxon>Cyanobacteriota</taxon>
        <taxon>Cyanophyceae</taxon>
        <taxon>Nostocales</taxon>
        <taxon>Scytonemataceae</taxon>
        <taxon>Scytonema</taxon>
    </lineage>
</organism>
<dbReference type="InterPro" id="IPR002716">
    <property type="entry name" value="PIN_dom"/>
</dbReference>
<evidence type="ECO:0000313" key="3">
    <source>
        <dbReference type="Proteomes" id="UP000076925"/>
    </source>
</evidence>
<dbReference type="STRING" id="128403.WA1_24260"/>
<dbReference type="EMBL" id="ANNX02000026">
    <property type="protein sequence ID" value="KYC40754.1"/>
    <property type="molecule type" value="Genomic_DNA"/>
</dbReference>
<feature type="domain" description="PIN" evidence="1">
    <location>
        <begin position="2"/>
        <end position="114"/>
    </location>
</feature>
<comment type="caution">
    <text evidence="2">The sequence shown here is derived from an EMBL/GenBank/DDBJ whole genome shotgun (WGS) entry which is preliminary data.</text>
</comment>
<dbReference type="Proteomes" id="UP000076925">
    <property type="component" value="Unassembled WGS sequence"/>
</dbReference>